<reference evidence="8" key="1">
    <citation type="submission" date="2025-08" db="UniProtKB">
        <authorList>
            <consortium name="RefSeq"/>
        </authorList>
    </citation>
    <scope>IDENTIFICATION</scope>
    <source>
        <tissue evidence="8">Seedling</tissue>
    </source>
</reference>
<dbReference type="Pfam" id="PF03168">
    <property type="entry name" value="LEA_2"/>
    <property type="match status" value="1"/>
</dbReference>
<accession>A0A6P4ALB1</accession>
<dbReference type="InterPro" id="IPR044839">
    <property type="entry name" value="NDR1-like"/>
</dbReference>
<feature type="domain" description="Late embryogenesis abundant protein LEA-2 subgroup" evidence="6">
    <location>
        <begin position="68"/>
        <end position="160"/>
    </location>
</feature>
<evidence type="ECO:0000256" key="3">
    <source>
        <dbReference type="ARBA" id="ARBA00022989"/>
    </source>
</evidence>
<keyword evidence="2 5" id="KW-0812">Transmembrane</keyword>
<dbReference type="GO" id="GO:0098542">
    <property type="term" value="P:defense response to other organism"/>
    <property type="evidence" value="ECO:0007669"/>
    <property type="project" value="InterPro"/>
</dbReference>
<organism evidence="7 8">
    <name type="scientific">Ziziphus jujuba</name>
    <name type="common">Chinese jujube</name>
    <name type="synonym">Ziziphus sativa</name>
    <dbReference type="NCBI Taxonomy" id="326968"/>
    <lineage>
        <taxon>Eukaryota</taxon>
        <taxon>Viridiplantae</taxon>
        <taxon>Streptophyta</taxon>
        <taxon>Embryophyta</taxon>
        <taxon>Tracheophyta</taxon>
        <taxon>Spermatophyta</taxon>
        <taxon>Magnoliopsida</taxon>
        <taxon>eudicotyledons</taxon>
        <taxon>Gunneridae</taxon>
        <taxon>Pentapetalae</taxon>
        <taxon>rosids</taxon>
        <taxon>fabids</taxon>
        <taxon>Rosales</taxon>
        <taxon>Rhamnaceae</taxon>
        <taxon>Paliureae</taxon>
        <taxon>Ziziphus</taxon>
    </lineage>
</organism>
<dbReference type="GO" id="GO:0005886">
    <property type="term" value="C:plasma membrane"/>
    <property type="evidence" value="ECO:0007669"/>
    <property type="project" value="TreeGrafter"/>
</dbReference>
<evidence type="ECO:0000259" key="6">
    <source>
        <dbReference type="Pfam" id="PF03168"/>
    </source>
</evidence>
<dbReference type="AlphaFoldDB" id="A0A6P4ALB1"/>
<gene>
    <name evidence="8" type="primary">LOC107432158</name>
</gene>
<dbReference type="RefSeq" id="XP_015898720.2">
    <property type="nucleotide sequence ID" value="XM_016043234.3"/>
</dbReference>
<proteinExistence type="predicted"/>
<evidence type="ECO:0000256" key="1">
    <source>
        <dbReference type="ARBA" id="ARBA00004167"/>
    </source>
</evidence>
<dbReference type="GO" id="GO:0009506">
    <property type="term" value="C:plasmodesma"/>
    <property type="evidence" value="ECO:0007669"/>
    <property type="project" value="TreeGrafter"/>
</dbReference>
<evidence type="ECO:0000313" key="7">
    <source>
        <dbReference type="Proteomes" id="UP001652623"/>
    </source>
</evidence>
<dbReference type="InParanoid" id="A0A6P4ALB1"/>
<name>A0A6P4ALB1_ZIZJJ</name>
<keyword evidence="3 5" id="KW-1133">Transmembrane helix</keyword>
<sequence>MARGCHPCTSCVCTLYGAMVIFALSFLIFWLIFLPQELKFTVTDASLTRFDYNSTGNNTLFYNMSLNITIRNPNKKVGVYFNRIQTLSHFAKKRFSMVTLTSPPFYQGHKNTTVVGAAIEGQQLLLFKKKDVDKYDRETSAGIYSIEIKLALRVKARYGKFKTRYYKPAEKISCKLKLPLLHKSINGTASSAAQFHPTRCGNVYVIIAKYDGA</sequence>
<keyword evidence="4 5" id="KW-0472">Membrane</keyword>
<comment type="subcellular location">
    <subcellularLocation>
        <location evidence="1">Membrane</location>
        <topology evidence="1">Single-pass membrane protein</topology>
    </subcellularLocation>
</comment>
<evidence type="ECO:0000256" key="4">
    <source>
        <dbReference type="ARBA" id="ARBA00023136"/>
    </source>
</evidence>
<dbReference type="InterPro" id="IPR004864">
    <property type="entry name" value="LEA_2"/>
</dbReference>
<protein>
    <submittedName>
        <fullName evidence="8">NDR1/HIN1-like protein 10</fullName>
    </submittedName>
</protein>
<dbReference type="Proteomes" id="UP001652623">
    <property type="component" value="Chromosome 11"/>
</dbReference>
<feature type="transmembrane region" description="Helical" evidence="5">
    <location>
        <begin position="12"/>
        <end position="33"/>
    </location>
</feature>
<dbReference type="PANTHER" id="PTHR31415:SF109">
    <property type="entry name" value="NDR1_HIN1-LIKE PROTEIN 10"/>
    <property type="match status" value="1"/>
</dbReference>
<evidence type="ECO:0000256" key="5">
    <source>
        <dbReference type="SAM" id="Phobius"/>
    </source>
</evidence>
<keyword evidence="7" id="KW-1185">Reference proteome</keyword>
<dbReference type="GeneID" id="107432158"/>
<evidence type="ECO:0000256" key="2">
    <source>
        <dbReference type="ARBA" id="ARBA00022692"/>
    </source>
</evidence>
<dbReference type="PANTHER" id="PTHR31415">
    <property type="entry name" value="OS05G0367900 PROTEIN"/>
    <property type="match status" value="1"/>
</dbReference>
<evidence type="ECO:0000313" key="8">
    <source>
        <dbReference type="RefSeq" id="XP_015898720.2"/>
    </source>
</evidence>
<dbReference type="KEGG" id="zju:107432158"/>